<evidence type="ECO:0000313" key="2">
    <source>
        <dbReference type="Proteomes" id="UP001054837"/>
    </source>
</evidence>
<comment type="caution">
    <text evidence="1">The sequence shown here is derived from an EMBL/GenBank/DDBJ whole genome shotgun (WGS) entry which is preliminary data.</text>
</comment>
<keyword evidence="2" id="KW-1185">Reference proteome</keyword>
<dbReference type="EMBL" id="BPLQ01010221">
    <property type="protein sequence ID" value="GIY49397.1"/>
    <property type="molecule type" value="Genomic_DNA"/>
</dbReference>
<name>A0AAV4TWJ5_9ARAC</name>
<protein>
    <submittedName>
        <fullName evidence="1">Uncharacterized protein</fullName>
    </submittedName>
</protein>
<accession>A0AAV4TWJ5</accession>
<sequence length="151" mass="17440">MMIKYPWRGREAFHIFLDFENAEVITTLSVFQRQKRQFEALLVVHPSLQKCIGTPFSLVKGGCRTKKNKEAIQPANPLAANDDKIMALKRITRSFHVTGLNGSRMDLQVFQDGKQDEDVTLTSSYPVYRHLLKTNHRTDAFSFIREINKNK</sequence>
<evidence type="ECO:0000313" key="1">
    <source>
        <dbReference type="EMBL" id="GIY49397.1"/>
    </source>
</evidence>
<gene>
    <name evidence="1" type="ORF">CDAR_600791</name>
</gene>
<organism evidence="1 2">
    <name type="scientific">Caerostris darwini</name>
    <dbReference type="NCBI Taxonomy" id="1538125"/>
    <lineage>
        <taxon>Eukaryota</taxon>
        <taxon>Metazoa</taxon>
        <taxon>Ecdysozoa</taxon>
        <taxon>Arthropoda</taxon>
        <taxon>Chelicerata</taxon>
        <taxon>Arachnida</taxon>
        <taxon>Araneae</taxon>
        <taxon>Araneomorphae</taxon>
        <taxon>Entelegynae</taxon>
        <taxon>Araneoidea</taxon>
        <taxon>Araneidae</taxon>
        <taxon>Caerostris</taxon>
    </lineage>
</organism>
<proteinExistence type="predicted"/>
<reference evidence="1 2" key="1">
    <citation type="submission" date="2021-06" db="EMBL/GenBank/DDBJ databases">
        <title>Caerostris darwini draft genome.</title>
        <authorList>
            <person name="Kono N."/>
            <person name="Arakawa K."/>
        </authorList>
    </citation>
    <scope>NUCLEOTIDE SEQUENCE [LARGE SCALE GENOMIC DNA]</scope>
</reference>
<dbReference type="Proteomes" id="UP001054837">
    <property type="component" value="Unassembled WGS sequence"/>
</dbReference>
<dbReference type="AlphaFoldDB" id="A0AAV4TWJ5"/>